<name>A0ABD1RNV7_9LAMI</name>
<reference evidence="3" key="1">
    <citation type="submission" date="2024-07" db="EMBL/GenBank/DDBJ databases">
        <title>Two chromosome-level genome assemblies of Korean endemic species Abeliophyllum distichum and Forsythia ovata (Oleaceae).</title>
        <authorList>
            <person name="Jang H."/>
        </authorList>
    </citation>
    <scope>NUCLEOTIDE SEQUENCE [LARGE SCALE GENOMIC DNA]</scope>
</reference>
<organism evidence="2 3">
    <name type="scientific">Forsythia ovata</name>
    <dbReference type="NCBI Taxonomy" id="205694"/>
    <lineage>
        <taxon>Eukaryota</taxon>
        <taxon>Viridiplantae</taxon>
        <taxon>Streptophyta</taxon>
        <taxon>Embryophyta</taxon>
        <taxon>Tracheophyta</taxon>
        <taxon>Spermatophyta</taxon>
        <taxon>Magnoliopsida</taxon>
        <taxon>eudicotyledons</taxon>
        <taxon>Gunneridae</taxon>
        <taxon>Pentapetalae</taxon>
        <taxon>asterids</taxon>
        <taxon>lamiids</taxon>
        <taxon>Lamiales</taxon>
        <taxon>Oleaceae</taxon>
        <taxon>Forsythieae</taxon>
        <taxon>Forsythia</taxon>
    </lineage>
</organism>
<keyword evidence="3" id="KW-1185">Reference proteome</keyword>
<evidence type="ECO:0000313" key="2">
    <source>
        <dbReference type="EMBL" id="KAL2489734.1"/>
    </source>
</evidence>
<protein>
    <submittedName>
        <fullName evidence="2">Uncharacterized protein</fullName>
    </submittedName>
</protein>
<sequence length="110" mass="12377">MAIDKQQIFYVKATQGLPNKIEYKFKIIFVLDTCLAITEIKHSGVDKGKVLHYPDQTIESALSEDVSLPPAKRALFELPDEDSIAKKKIEKNTNDSNFPSAQINDKPKSK</sequence>
<comment type="caution">
    <text evidence="2">The sequence shown here is derived from an EMBL/GenBank/DDBJ whole genome shotgun (WGS) entry which is preliminary data.</text>
</comment>
<dbReference type="AlphaFoldDB" id="A0ABD1RNV7"/>
<dbReference type="EMBL" id="JBFOLJ010000012">
    <property type="protein sequence ID" value="KAL2489734.1"/>
    <property type="molecule type" value="Genomic_DNA"/>
</dbReference>
<gene>
    <name evidence="2" type="ORF">Fot_43026</name>
</gene>
<evidence type="ECO:0000256" key="1">
    <source>
        <dbReference type="SAM" id="MobiDB-lite"/>
    </source>
</evidence>
<feature type="region of interest" description="Disordered" evidence="1">
    <location>
        <begin position="88"/>
        <end position="110"/>
    </location>
</feature>
<dbReference type="Proteomes" id="UP001604277">
    <property type="component" value="Unassembled WGS sequence"/>
</dbReference>
<evidence type="ECO:0000313" key="3">
    <source>
        <dbReference type="Proteomes" id="UP001604277"/>
    </source>
</evidence>
<feature type="compositionally biased region" description="Polar residues" evidence="1">
    <location>
        <begin position="94"/>
        <end position="103"/>
    </location>
</feature>
<accession>A0ABD1RNV7</accession>
<proteinExistence type="predicted"/>